<proteinExistence type="predicted"/>
<keyword evidence="2" id="KW-1185">Reference proteome</keyword>
<accession>A0A7X6L439</accession>
<evidence type="ECO:0008006" key="3">
    <source>
        <dbReference type="Google" id="ProtNLM"/>
    </source>
</evidence>
<dbReference type="AlphaFoldDB" id="A0A7X6L439"/>
<dbReference type="EMBL" id="JAAXOS010000006">
    <property type="protein sequence ID" value="NKY27438.1"/>
    <property type="molecule type" value="Genomic_DNA"/>
</dbReference>
<dbReference type="RefSeq" id="WP_062972942.1">
    <property type="nucleotide sequence ID" value="NZ_JAAXOS010000006.1"/>
</dbReference>
<reference evidence="1 2" key="1">
    <citation type="submission" date="2020-04" db="EMBL/GenBank/DDBJ databases">
        <title>MicrobeNet Type strains.</title>
        <authorList>
            <person name="Nicholson A.C."/>
        </authorList>
    </citation>
    <scope>NUCLEOTIDE SEQUENCE [LARGE SCALE GENOMIC DNA]</scope>
    <source>
        <strain evidence="1 2">DSM 44956</strain>
    </source>
</reference>
<evidence type="ECO:0000313" key="2">
    <source>
        <dbReference type="Proteomes" id="UP000540698"/>
    </source>
</evidence>
<organism evidence="1 2">
    <name type="scientific">Nocardia gamkensis</name>
    <dbReference type="NCBI Taxonomy" id="352869"/>
    <lineage>
        <taxon>Bacteria</taxon>
        <taxon>Bacillati</taxon>
        <taxon>Actinomycetota</taxon>
        <taxon>Actinomycetes</taxon>
        <taxon>Mycobacteriales</taxon>
        <taxon>Nocardiaceae</taxon>
        <taxon>Nocardia</taxon>
    </lineage>
</organism>
<protein>
    <recommendedName>
        <fullName evidence="3">Resolvase/invertase-type recombinase catalytic domain-containing protein</fullName>
    </recommendedName>
</protein>
<dbReference type="Proteomes" id="UP000540698">
    <property type="component" value="Unassembled WGS sequence"/>
</dbReference>
<gene>
    <name evidence="1" type="ORF">HGB38_14550</name>
</gene>
<evidence type="ECO:0000313" key="1">
    <source>
        <dbReference type="EMBL" id="NKY27438.1"/>
    </source>
</evidence>
<sequence>MTAKAIGFVRKDLADDPRQDATTIRELADRVGYTLIEMLTPREEIEPDTATWLLARVHEHHAADVAIADERHIPEPMMDAVTAVCSVVTPIRIIPGHVRYPEG</sequence>
<name>A0A7X6L439_9NOCA</name>
<comment type="caution">
    <text evidence="1">The sequence shown here is derived from an EMBL/GenBank/DDBJ whole genome shotgun (WGS) entry which is preliminary data.</text>
</comment>